<dbReference type="Proteomes" id="UP000075737">
    <property type="component" value="Unassembled WGS sequence"/>
</dbReference>
<keyword evidence="6" id="KW-1185">Reference proteome</keyword>
<dbReference type="PRINTS" id="PR00598">
    <property type="entry name" value="HTHMARR"/>
</dbReference>
<gene>
    <name evidence="5" type="ORF">ATZ99_15640</name>
</gene>
<evidence type="ECO:0000259" key="4">
    <source>
        <dbReference type="PROSITE" id="PS50995"/>
    </source>
</evidence>
<dbReference type="STRING" id="520767.ATZ99_15640"/>
<evidence type="ECO:0000313" key="5">
    <source>
        <dbReference type="EMBL" id="KYO65528.1"/>
    </source>
</evidence>
<dbReference type="Gene3D" id="1.10.10.10">
    <property type="entry name" value="Winged helix-like DNA-binding domain superfamily/Winged helix DNA-binding domain"/>
    <property type="match status" value="1"/>
</dbReference>
<dbReference type="InterPro" id="IPR000835">
    <property type="entry name" value="HTH_MarR-typ"/>
</dbReference>
<feature type="domain" description="HTH marR-type" evidence="4">
    <location>
        <begin position="3"/>
        <end position="139"/>
    </location>
</feature>
<evidence type="ECO:0000256" key="2">
    <source>
        <dbReference type="ARBA" id="ARBA00023125"/>
    </source>
</evidence>
<protein>
    <recommendedName>
        <fullName evidence="4">HTH marR-type domain-containing protein</fullName>
    </recommendedName>
</protein>
<dbReference type="Pfam" id="PF12802">
    <property type="entry name" value="MarR_2"/>
    <property type="match status" value="1"/>
</dbReference>
<dbReference type="SMART" id="SM00347">
    <property type="entry name" value="HTH_MARR"/>
    <property type="match status" value="1"/>
</dbReference>
<evidence type="ECO:0000256" key="3">
    <source>
        <dbReference type="ARBA" id="ARBA00023163"/>
    </source>
</evidence>
<dbReference type="SUPFAM" id="SSF46785">
    <property type="entry name" value="Winged helix' DNA-binding domain"/>
    <property type="match status" value="1"/>
</dbReference>
<evidence type="ECO:0000313" key="6">
    <source>
        <dbReference type="Proteomes" id="UP000075737"/>
    </source>
</evidence>
<dbReference type="OrthoDB" id="1853358at2"/>
<dbReference type="InterPro" id="IPR036390">
    <property type="entry name" value="WH_DNA-bd_sf"/>
</dbReference>
<dbReference type="RefSeq" id="WP_068748682.1">
    <property type="nucleotide sequence ID" value="NZ_LOHZ01000033.1"/>
</dbReference>
<dbReference type="PANTHER" id="PTHR42756:SF1">
    <property type="entry name" value="TRANSCRIPTIONAL REPRESSOR OF EMRAB OPERON"/>
    <property type="match status" value="1"/>
</dbReference>
<dbReference type="PANTHER" id="PTHR42756">
    <property type="entry name" value="TRANSCRIPTIONAL REGULATOR, MARR"/>
    <property type="match status" value="1"/>
</dbReference>
<reference evidence="5 6" key="1">
    <citation type="submission" date="2015-12" db="EMBL/GenBank/DDBJ databases">
        <title>Draft genome of Thermovenabulum gondwanense isolated from a red thermophilic microbial mat colonisisng an outflow channel of a bore well.</title>
        <authorList>
            <person name="Patel B.K."/>
        </authorList>
    </citation>
    <scope>NUCLEOTIDE SEQUENCE [LARGE SCALE GENOMIC DNA]</scope>
    <source>
        <strain evidence="5 6">R270</strain>
    </source>
</reference>
<dbReference type="AlphaFoldDB" id="A0A162MF40"/>
<accession>A0A162MF40</accession>
<name>A0A162MF40_9FIRM</name>
<dbReference type="InterPro" id="IPR036388">
    <property type="entry name" value="WH-like_DNA-bd_sf"/>
</dbReference>
<comment type="caution">
    <text evidence="5">The sequence shown here is derived from an EMBL/GenBank/DDBJ whole genome shotgun (WGS) entry which is preliminary data.</text>
</comment>
<organism evidence="5 6">
    <name type="scientific">Thermovenabulum gondwanense</name>
    <dbReference type="NCBI Taxonomy" id="520767"/>
    <lineage>
        <taxon>Bacteria</taxon>
        <taxon>Bacillati</taxon>
        <taxon>Bacillota</taxon>
        <taxon>Clostridia</taxon>
        <taxon>Thermosediminibacterales</taxon>
        <taxon>Thermosediminibacteraceae</taxon>
        <taxon>Thermovenabulum</taxon>
    </lineage>
</organism>
<proteinExistence type="predicted"/>
<dbReference type="GO" id="GO:0003700">
    <property type="term" value="F:DNA-binding transcription factor activity"/>
    <property type="evidence" value="ECO:0007669"/>
    <property type="project" value="InterPro"/>
</dbReference>
<dbReference type="EMBL" id="LOHZ01000033">
    <property type="protein sequence ID" value="KYO65528.1"/>
    <property type="molecule type" value="Genomic_DNA"/>
</dbReference>
<keyword evidence="3" id="KW-0804">Transcription</keyword>
<sequence>MEGTDVVRKFRDIVKYIVRSLGIYEKSEAYCCGTTLAQCNAIIEIGRAKEISLIDLADILNLDTSTASRTVNNLVSQNLVVREEDPEDRRYLKIKLTKEGEKIYKTVEESMDIFFKKVYESIPADKREQVMESLGILLNALKENKCC</sequence>
<keyword evidence="2" id="KW-0238">DNA-binding</keyword>
<dbReference type="PROSITE" id="PS50995">
    <property type="entry name" value="HTH_MARR_2"/>
    <property type="match status" value="1"/>
</dbReference>
<dbReference type="GO" id="GO:0003677">
    <property type="term" value="F:DNA binding"/>
    <property type="evidence" value="ECO:0007669"/>
    <property type="project" value="UniProtKB-KW"/>
</dbReference>
<evidence type="ECO:0000256" key="1">
    <source>
        <dbReference type="ARBA" id="ARBA00023015"/>
    </source>
</evidence>
<keyword evidence="1" id="KW-0805">Transcription regulation</keyword>